<keyword evidence="4 6" id="KW-0808">Transferase</keyword>
<dbReference type="KEGG" id="clf:GJQ69_08775"/>
<dbReference type="PANTHER" id="PTHR43648:SF1">
    <property type="entry name" value="ELECTRON TRANSFER FLAVOPROTEIN BETA SUBUNIT LYSINE METHYLTRANSFERASE"/>
    <property type="match status" value="1"/>
</dbReference>
<feature type="binding site" evidence="6">
    <location>
        <position position="156"/>
    </location>
    <ligand>
        <name>S-adenosyl-L-methionine</name>
        <dbReference type="ChEBI" id="CHEBI:59789"/>
    </ligand>
</feature>
<feature type="binding site" evidence="6">
    <location>
        <position position="242"/>
    </location>
    <ligand>
        <name>S-adenosyl-L-methionine</name>
        <dbReference type="ChEBI" id="CHEBI:59789"/>
    </ligand>
</feature>
<evidence type="ECO:0000256" key="6">
    <source>
        <dbReference type="HAMAP-Rule" id="MF_00735"/>
    </source>
</evidence>
<dbReference type="Gene3D" id="3.40.50.150">
    <property type="entry name" value="Vaccinia Virus protein VP39"/>
    <property type="match status" value="1"/>
</dbReference>
<evidence type="ECO:0000256" key="4">
    <source>
        <dbReference type="ARBA" id="ARBA00022679"/>
    </source>
</evidence>
<dbReference type="EMBL" id="CP046051">
    <property type="protein sequence ID" value="QKN24560.1"/>
    <property type="molecule type" value="Genomic_DNA"/>
</dbReference>
<comment type="function">
    <text evidence="6">Methylates ribosomal protein L11.</text>
</comment>
<reference evidence="9 10" key="1">
    <citation type="submission" date="2019-11" db="EMBL/GenBank/DDBJ databases">
        <authorList>
            <person name="Ren C."/>
            <person name="Wang H."/>
            <person name="Xu Y."/>
        </authorList>
    </citation>
    <scope>NUCLEOTIDE SEQUENCE [LARGE SCALE GENOMIC DNA]</scope>
    <source>
        <strain evidence="10">JNU-WLY1368</strain>
        <strain evidence="7 9">LBM 19010</strain>
    </source>
</reference>
<gene>
    <name evidence="6 7" type="primary">prmA</name>
    <name evidence="7" type="ORF">GJQ69_08775</name>
    <name evidence="8" type="ORF">GKP14_05010</name>
</gene>
<dbReference type="NCBIfam" id="TIGR00406">
    <property type="entry name" value="prmA"/>
    <property type="match status" value="1"/>
</dbReference>
<dbReference type="PIRSF" id="PIRSF000401">
    <property type="entry name" value="RPL11_MTase"/>
    <property type="match status" value="1"/>
</dbReference>
<evidence type="ECO:0000256" key="5">
    <source>
        <dbReference type="ARBA" id="ARBA00022691"/>
    </source>
</evidence>
<reference evidence="8" key="3">
    <citation type="journal article" date="2022" name="Int. J. Syst. Evol. Microbiol.">
        <title>Caproicibacterium lactatifermentans sp. nov., isolated from pit clay used for the production of Chinese strong aroma-type liquor.</title>
        <authorList>
            <person name="Wang H."/>
            <person name="Gu Y."/>
            <person name="Zhao D."/>
            <person name="Qiao Z."/>
            <person name="Zheng J."/>
            <person name="Gao J."/>
            <person name="Ren C."/>
            <person name="Xu Y."/>
        </authorList>
    </citation>
    <scope>NUCLEOTIDE SEQUENCE</scope>
    <source>
        <strain evidence="8">JNU-WLY1368</strain>
    </source>
</reference>
<keyword evidence="7" id="KW-0689">Ribosomal protein</keyword>
<comment type="catalytic activity">
    <reaction evidence="6">
        <text>L-lysyl-[protein] + 3 S-adenosyl-L-methionine = N(6),N(6),N(6)-trimethyl-L-lysyl-[protein] + 3 S-adenosyl-L-homocysteine + 3 H(+)</text>
        <dbReference type="Rhea" id="RHEA:54192"/>
        <dbReference type="Rhea" id="RHEA-COMP:9752"/>
        <dbReference type="Rhea" id="RHEA-COMP:13826"/>
        <dbReference type="ChEBI" id="CHEBI:15378"/>
        <dbReference type="ChEBI" id="CHEBI:29969"/>
        <dbReference type="ChEBI" id="CHEBI:57856"/>
        <dbReference type="ChEBI" id="CHEBI:59789"/>
        <dbReference type="ChEBI" id="CHEBI:61961"/>
    </reaction>
</comment>
<accession>A0A859DRW0</accession>
<protein>
    <recommendedName>
        <fullName evidence="6">Ribosomal protein L11 methyltransferase</fullName>
        <shortName evidence="6">L11 Mtase</shortName>
        <ecNumber evidence="6">2.1.1.-</ecNumber>
    </recommendedName>
</protein>
<dbReference type="EC" id="2.1.1.-" evidence="6"/>
<dbReference type="GO" id="GO:0008276">
    <property type="term" value="F:protein methyltransferase activity"/>
    <property type="evidence" value="ECO:0007669"/>
    <property type="project" value="UniProtKB-UniRule"/>
</dbReference>
<keyword evidence="5 6" id="KW-0949">S-adenosyl-L-methionine</keyword>
<dbReference type="InterPro" id="IPR004498">
    <property type="entry name" value="Ribosomal_PrmA_MeTrfase"/>
</dbReference>
<comment type="similarity">
    <text evidence="1 6">Belongs to the methyltransferase superfamily. PrmA family.</text>
</comment>
<feature type="binding site" evidence="6">
    <location>
        <position position="177"/>
    </location>
    <ligand>
        <name>S-adenosyl-L-methionine</name>
        <dbReference type="ChEBI" id="CHEBI:59789"/>
    </ligand>
</feature>
<dbReference type="PANTHER" id="PTHR43648">
    <property type="entry name" value="ELECTRON TRANSFER FLAVOPROTEIN BETA SUBUNIT LYSINE METHYLTRANSFERASE"/>
    <property type="match status" value="1"/>
</dbReference>
<keyword evidence="3 6" id="KW-0489">Methyltransferase</keyword>
<feature type="binding site" evidence="6">
    <location>
        <position position="199"/>
    </location>
    <ligand>
        <name>S-adenosyl-L-methionine</name>
        <dbReference type="ChEBI" id="CHEBI:59789"/>
    </ligand>
</feature>
<evidence type="ECO:0000256" key="2">
    <source>
        <dbReference type="ARBA" id="ARBA00022490"/>
    </source>
</evidence>
<dbReference type="Proteomes" id="UP000509623">
    <property type="component" value="Chromosome"/>
</dbReference>
<evidence type="ECO:0000256" key="3">
    <source>
        <dbReference type="ARBA" id="ARBA00022603"/>
    </source>
</evidence>
<reference evidence="8" key="2">
    <citation type="journal article" date="2021" name="Appl. Environ. Microbiol.">
        <title>Adaptability of a Caproate-Producing Bacterium Contributes to Its Dominance in an Anaerobic Fermentation System.</title>
        <authorList>
            <person name="Wang H."/>
            <person name="Gu Y."/>
            <person name="Zhou W."/>
            <person name="Zhao D."/>
            <person name="Qiao Z."/>
            <person name="Zheng J."/>
            <person name="Gao J."/>
            <person name="Chen X."/>
            <person name="Ren C."/>
            <person name="Xu Y."/>
        </authorList>
    </citation>
    <scope>NUCLEOTIDE SEQUENCE</scope>
    <source>
        <strain evidence="8">JNU-WLY1368</strain>
    </source>
</reference>
<evidence type="ECO:0000313" key="8">
    <source>
        <dbReference type="EMBL" id="QKO30424.1"/>
    </source>
</evidence>
<dbReference type="CDD" id="cd02440">
    <property type="entry name" value="AdoMet_MTases"/>
    <property type="match status" value="1"/>
</dbReference>
<dbReference type="InterPro" id="IPR050078">
    <property type="entry name" value="Ribosomal_L11_MeTrfase_PrmA"/>
</dbReference>
<evidence type="ECO:0000313" key="7">
    <source>
        <dbReference type="EMBL" id="QKN24560.1"/>
    </source>
</evidence>
<dbReference type="RefSeq" id="WP_086035105.1">
    <property type="nucleotide sequence ID" value="NZ_CP046051.1"/>
</dbReference>
<proteinExistence type="inferred from homology"/>
<dbReference type="HAMAP" id="MF_00735">
    <property type="entry name" value="Methyltr_PrmA"/>
    <property type="match status" value="1"/>
</dbReference>
<evidence type="ECO:0000313" key="10">
    <source>
        <dbReference type="Proteomes" id="UP000509623"/>
    </source>
</evidence>
<dbReference type="GO" id="GO:0005737">
    <property type="term" value="C:cytoplasm"/>
    <property type="evidence" value="ECO:0007669"/>
    <property type="project" value="UniProtKB-SubCell"/>
</dbReference>
<evidence type="ECO:0000256" key="1">
    <source>
        <dbReference type="ARBA" id="ARBA00009741"/>
    </source>
</evidence>
<keyword evidence="10" id="KW-1185">Reference proteome</keyword>
<dbReference type="GO" id="GO:0032259">
    <property type="term" value="P:methylation"/>
    <property type="evidence" value="ECO:0007669"/>
    <property type="project" value="UniProtKB-KW"/>
</dbReference>
<dbReference type="InterPro" id="IPR029063">
    <property type="entry name" value="SAM-dependent_MTases_sf"/>
</dbReference>
<dbReference type="EMBL" id="CP046161">
    <property type="protein sequence ID" value="QKO30424.1"/>
    <property type="molecule type" value="Genomic_DNA"/>
</dbReference>
<comment type="subcellular location">
    <subcellularLocation>
        <location evidence="6">Cytoplasm</location>
    </subcellularLocation>
</comment>
<dbReference type="AlphaFoldDB" id="A0A859DRW0"/>
<dbReference type="SUPFAM" id="SSF53335">
    <property type="entry name" value="S-adenosyl-L-methionine-dependent methyltransferases"/>
    <property type="match status" value="1"/>
</dbReference>
<sequence length="308" mass="34174">MDWTEVTVTVPQKDSEQAEAIAQMVVPYGIYIEDYSDLEQGAREIAHINLIDEDLLKKDRSHIIIHVYLQPQDSPKEAVAFLSEHLRAAGIDNTIGTANCRMEDWVNNWKKYFHPMPVGEKLLIQPSWEKPAESGGRIVLHLEPGLAFGTGTHETTRLCMQMLEEYVKRGAQVLDVGCGSGILSVAALLLGADHAVGVDIDELAVKTAKQNAARNGVEKQFTGICGDLTEKVGGTYDVVVANIVADVIIELTANVQRFFNPNAVYLMSGIIDEREEDVLKVLKPDFQILQRREERGWVALAAKLHTED</sequence>
<keyword evidence="2 6" id="KW-0963">Cytoplasm</keyword>
<dbReference type="Pfam" id="PF06325">
    <property type="entry name" value="PrmA"/>
    <property type="match status" value="1"/>
</dbReference>
<dbReference type="GO" id="GO:0005840">
    <property type="term" value="C:ribosome"/>
    <property type="evidence" value="ECO:0007669"/>
    <property type="project" value="UniProtKB-KW"/>
</dbReference>
<dbReference type="Proteomes" id="UP000501316">
    <property type="component" value="Chromosome"/>
</dbReference>
<evidence type="ECO:0000313" key="9">
    <source>
        <dbReference type="Proteomes" id="UP000501316"/>
    </source>
</evidence>
<keyword evidence="7" id="KW-0687">Ribonucleoprotein</keyword>
<organism evidence="7 9">
    <name type="scientific">Caproicibacterium lactatifermentans</name>
    <dbReference type="NCBI Taxonomy" id="2666138"/>
    <lineage>
        <taxon>Bacteria</taxon>
        <taxon>Bacillati</taxon>
        <taxon>Bacillota</taxon>
        <taxon>Clostridia</taxon>
        <taxon>Eubacteriales</taxon>
        <taxon>Oscillospiraceae</taxon>
        <taxon>Caproicibacterium</taxon>
    </lineage>
</organism>
<name>A0A859DRW0_9FIRM</name>